<proteinExistence type="predicted"/>
<protein>
    <submittedName>
        <fullName evidence="1">Uncharacterized protein</fullName>
    </submittedName>
</protein>
<dbReference type="EMBL" id="AP019779">
    <property type="protein sequence ID" value="BBL61286.1"/>
    <property type="molecule type" value="Genomic_DNA"/>
</dbReference>
<accession>A0ACA8R135</accession>
<evidence type="ECO:0000313" key="2">
    <source>
        <dbReference type="Proteomes" id="UP000825015"/>
    </source>
</evidence>
<evidence type="ECO:0000313" key="1">
    <source>
        <dbReference type="EMBL" id="BBL61286.1"/>
    </source>
</evidence>
<reference evidence="1" key="1">
    <citation type="submission" date="2019-06" db="EMBL/GenBank/DDBJ databases">
        <title>Complete genome sequence of Methanobrevibacter arboriphilus strain SA.</title>
        <authorList>
            <person name="Asakawa S."/>
        </authorList>
    </citation>
    <scope>NUCLEOTIDE SEQUENCE</scope>
    <source>
        <strain evidence="1">SA</strain>
    </source>
</reference>
<name>A0ACA8R135_METAZ</name>
<keyword evidence="2" id="KW-1185">Reference proteome</keyword>
<dbReference type="Proteomes" id="UP000825015">
    <property type="component" value="Chromosome"/>
</dbReference>
<organism evidence="1 2">
    <name type="scientific">Methanobrevibacter arboriphilus</name>
    <dbReference type="NCBI Taxonomy" id="39441"/>
    <lineage>
        <taxon>Archaea</taxon>
        <taxon>Methanobacteriati</taxon>
        <taxon>Methanobacteriota</taxon>
        <taxon>Methanomada group</taxon>
        <taxon>Methanobacteria</taxon>
        <taxon>Methanobacteriales</taxon>
        <taxon>Methanobacteriaceae</taxon>
        <taxon>Methanobrevibacter</taxon>
    </lineage>
</organism>
<gene>
    <name evidence="1" type="ORF">MarbSA_03260</name>
</gene>
<sequence length="53" mass="6346">MKTYLTELIKILKRLKIKGLVLINKNSTKNKDKIQYLIKYEYLIIQIFSKTSI</sequence>